<evidence type="ECO:0000313" key="2">
    <source>
        <dbReference type="Proteomes" id="UP000245639"/>
    </source>
</evidence>
<proteinExistence type="predicted"/>
<dbReference type="Pfam" id="PF11697">
    <property type="entry name" value="DUF3293"/>
    <property type="match status" value="1"/>
</dbReference>
<name>A0A2U1FFN2_9PSEU</name>
<organism evidence="1 2">
    <name type="scientific">Actinomycetospora cinnamomea</name>
    <dbReference type="NCBI Taxonomy" id="663609"/>
    <lineage>
        <taxon>Bacteria</taxon>
        <taxon>Bacillati</taxon>
        <taxon>Actinomycetota</taxon>
        <taxon>Actinomycetes</taxon>
        <taxon>Pseudonocardiales</taxon>
        <taxon>Pseudonocardiaceae</taxon>
        <taxon>Actinomycetospora</taxon>
    </lineage>
</organism>
<evidence type="ECO:0000313" key="1">
    <source>
        <dbReference type="EMBL" id="PVZ11003.1"/>
    </source>
</evidence>
<dbReference type="EMBL" id="QEKW01000004">
    <property type="protein sequence ID" value="PVZ11003.1"/>
    <property type="molecule type" value="Genomic_DNA"/>
</dbReference>
<protein>
    <submittedName>
        <fullName evidence="1">Uncharacterized protein DUF3293</fullName>
    </submittedName>
</protein>
<dbReference type="AlphaFoldDB" id="A0A2U1FFN2"/>
<dbReference type="Proteomes" id="UP000245639">
    <property type="component" value="Unassembled WGS sequence"/>
</dbReference>
<reference evidence="1 2" key="1">
    <citation type="submission" date="2018-04" db="EMBL/GenBank/DDBJ databases">
        <title>Genomic Encyclopedia of Type Strains, Phase IV (KMG-IV): sequencing the most valuable type-strain genomes for metagenomic binning, comparative biology and taxonomic classification.</title>
        <authorList>
            <person name="Goeker M."/>
        </authorList>
    </citation>
    <scope>NUCLEOTIDE SEQUENCE [LARGE SCALE GENOMIC DNA]</scope>
    <source>
        <strain evidence="1 2">DSM 45771</strain>
    </source>
</reference>
<gene>
    <name evidence="1" type="ORF">C8D89_104217</name>
</gene>
<sequence>MDAARARRTADYTRAVLRVPALELVLRPMPPGRVEGTFPFDRPVHVVTAHNPGATHLDDDENAARQARLDADLDARGLTHWRTVAGAEDGAHAEAGALVVGLDDDAARALGVAWGQDAVFRWSREAWTVLACDDAAPVDLGWRVA</sequence>
<accession>A0A2U1FFN2</accession>
<comment type="caution">
    <text evidence="1">The sequence shown here is derived from an EMBL/GenBank/DDBJ whole genome shotgun (WGS) entry which is preliminary data.</text>
</comment>
<keyword evidence="2" id="KW-1185">Reference proteome</keyword>
<dbReference type="InterPro" id="IPR021710">
    <property type="entry name" value="DUF3293"/>
</dbReference>